<sequence>MFWLNIKKYHLHSLHKWSHYYLSHPKRSHLNLISHCHDSHTHSPNSLTTLFFTTRAKILRYTGLSFAPFIHSSYQKDKLSLSPKITPIPLN</sequence>
<reference evidence="1 2" key="1">
    <citation type="journal article" date="2013" name="Genome Biol.">
        <title>The genome sequence of the most widely cultivated cacao type and its use to identify candidate genes regulating pod color.</title>
        <authorList>
            <person name="Motamayor J.C."/>
            <person name="Mockaitis K."/>
            <person name="Schmutz J."/>
            <person name="Haiminen N."/>
            <person name="Iii D.L."/>
            <person name="Cornejo O."/>
            <person name="Findley S.D."/>
            <person name="Zheng P."/>
            <person name="Utro F."/>
            <person name="Royaert S."/>
            <person name="Saski C."/>
            <person name="Jenkins J."/>
            <person name="Podicheti R."/>
            <person name="Zhao M."/>
            <person name="Scheffler B.E."/>
            <person name="Stack J.C."/>
            <person name="Feltus F.A."/>
            <person name="Mustiga G.M."/>
            <person name="Amores F."/>
            <person name="Phillips W."/>
            <person name="Marelli J.P."/>
            <person name="May G.D."/>
            <person name="Shapiro H."/>
            <person name="Ma J."/>
            <person name="Bustamante C.D."/>
            <person name="Schnell R.J."/>
            <person name="Main D."/>
            <person name="Gilbert D."/>
            <person name="Parida L."/>
            <person name="Kuhn D.N."/>
        </authorList>
    </citation>
    <scope>NUCLEOTIDE SEQUENCE [LARGE SCALE GENOMIC DNA]</scope>
    <source>
        <strain evidence="2">cv. Matina 1-6</strain>
    </source>
</reference>
<dbReference type="Gramene" id="EOY33348">
    <property type="protein sequence ID" value="EOY33348"/>
    <property type="gene ID" value="TCM_041319"/>
</dbReference>
<proteinExistence type="predicted"/>
<dbReference type="Proteomes" id="UP000026915">
    <property type="component" value="Chromosome 9"/>
</dbReference>
<name>A0A061GVB2_THECC</name>
<evidence type="ECO:0000313" key="2">
    <source>
        <dbReference type="Proteomes" id="UP000026915"/>
    </source>
</evidence>
<dbReference type="EMBL" id="CM001887">
    <property type="protein sequence ID" value="EOY33348.1"/>
    <property type="molecule type" value="Genomic_DNA"/>
</dbReference>
<organism evidence="1 2">
    <name type="scientific">Theobroma cacao</name>
    <name type="common">Cacao</name>
    <name type="synonym">Cocoa</name>
    <dbReference type="NCBI Taxonomy" id="3641"/>
    <lineage>
        <taxon>Eukaryota</taxon>
        <taxon>Viridiplantae</taxon>
        <taxon>Streptophyta</taxon>
        <taxon>Embryophyta</taxon>
        <taxon>Tracheophyta</taxon>
        <taxon>Spermatophyta</taxon>
        <taxon>Magnoliopsida</taxon>
        <taxon>eudicotyledons</taxon>
        <taxon>Gunneridae</taxon>
        <taxon>Pentapetalae</taxon>
        <taxon>rosids</taxon>
        <taxon>malvids</taxon>
        <taxon>Malvales</taxon>
        <taxon>Malvaceae</taxon>
        <taxon>Byttnerioideae</taxon>
        <taxon>Theobroma</taxon>
    </lineage>
</organism>
<evidence type="ECO:0000313" key="1">
    <source>
        <dbReference type="EMBL" id="EOY33348.1"/>
    </source>
</evidence>
<keyword evidence="2" id="KW-1185">Reference proteome</keyword>
<accession>A0A061GVB2</accession>
<dbReference type="HOGENOM" id="CLU_2431437_0_0_1"/>
<dbReference type="InParanoid" id="A0A061GVB2"/>
<gene>
    <name evidence="1" type="ORF">TCM_041319</name>
</gene>
<dbReference type="AlphaFoldDB" id="A0A061GVB2"/>
<protein>
    <submittedName>
        <fullName evidence="1">Uncharacterized protein</fullName>
    </submittedName>
</protein>